<reference evidence="2 3" key="1">
    <citation type="submission" date="2014-03" db="EMBL/GenBank/DDBJ databases">
        <title>Genome of Haematobacter massiliensis CCUG 47968.</title>
        <authorList>
            <person name="Wang D."/>
            <person name="Wang G."/>
        </authorList>
    </citation>
    <scope>NUCLEOTIDE SEQUENCE [LARGE SCALE GENOMIC DNA]</scope>
    <source>
        <strain evidence="2 3">CCUG 47968</strain>
    </source>
</reference>
<protein>
    <recommendedName>
        <fullName evidence="1">Choice-of-anchor A domain-containing protein</fullName>
    </recommendedName>
</protein>
<comment type="caution">
    <text evidence="2">The sequence shown here is derived from an EMBL/GenBank/DDBJ whole genome shotgun (WGS) entry which is preliminary data.</text>
</comment>
<dbReference type="NCBIfam" id="TIGR04215">
    <property type="entry name" value="choice_anch_A"/>
    <property type="match status" value="1"/>
</dbReference>
<dbReference type="Proteomes" id="UP000028826">
    <property type="component" value="Unassembled WGS sequence"/>
</dbReference>
<dbReference type="Pfam" id="PF20597">
    <property type="entry name" value="pAdhesive_15"/>
    <property type="match status" value="1"/>
</dbReference>
<dbReference type="EMBL" id="JGYG01000001">
    <property type="protein sequence ID" value="KFI32234.1"/>
    <property type="molecule type" value="Genomic_DNA"/>
</dbReference>
<dbReference type="eggNOG" id="ENOG5032WM0">
    <property type="taxonomic scope" value="Bacteria"/>
</dbReference>
<dbReference type="STRING" id="195105.CN97_06360"/>
<proteinExistence type="predicted"/>
<dbReference type="InterPro" id="IPR026588">
    <property type="entry name" value="Choice_anch_A"/>
</dbReference>
<gene>
    <name evidence="2" type="ORF">CN97_06360</name>
</gene>
<keyword evidence="3" id="KW-1185">Reference proteome</keyword>
<evidence type="ECO:0000259" key="1">
    <source>
        <dbReference type="Pfam" id="PF20597"/>
    </source>
</evidence>
<sequence>MLVSSPVAAAPLNFQDILQQFNLVVLGDATNSSEVEGRTYVGGNLSGTSNYWIGGSRAPQAPSDHAALTVRGTLTGTVQVNNGGNVVVGGNASGINLNGGGTARIGGVATQVQGGAVTSGASAAPGFSDLFPAFMEQTVVDASLSFGALGGDAVTITGNTAYLGSGLAGLTLYEMTLAQVSALGQVDFSRLGVGESILINVTGTGTGSFLANPLGGTGAAEHVLWNFTGATDLTLQGIVGSVLAPLTHVIVTNPVEGTLIAGRATLNSEIHLRPAQGSYLPPDPPAPVPLPAALPLLLAGIGAISLTARRRH</sequence>
<name>A0A086YD84_9RHOB</name>
<accession>A0A086YD84</accession>
<feature type="domain" description="Choice-of-anchor A" evidence="1">
    <location>
        <begin position="16"/>
        <end position="272"/>
    </location>
</feature>
<dbReference type="AlphaFoldDB" id="A0A086YD84"/>
<dbReference type="InterPro" id="IPR022472">
    <property type="entry name" value="VPLPA-CTERM"/>
</dbReference>
<organism evidence="2 3">
    <name type="scientific">Haematobacter massiliensis</name>
    <dbReference type="NCBI Taxonomy" id="195105"/>
    <lineage>
        <taxon>Bacteria</taxon>
        <taxon>Pseudomonadati</taxon>
        <taxon>Pseudomonadota</taxon>
        <taxon>Alphaproteobacteria</taxon>
        <taxon>Rhodobacterales</taxon>
        <taxon>Paracoccaceae</taxon>
        <taxon>Haematobacter</taxon>
    </lineage>
</organism>
<dbReference type="NCBIfam" id="TIGR03370">
    <property type="entry name" value="VPLPA-CTERM"/>
    <property type="match status" value="1"/>
</dbReference>
<evidence type="ECO:0000313" key="3">
    <source>
        <dbReference type="Proteomes" id="UP000028826"/>
    </source>
</evidence>
<evidence type="ECO:0000313" key="2">
    <source>
        <dbReference type="EMBL" id="KFI32234.1"/>
    </source>
</evidence>